<accession>A0A4V4HF66</accession>
<sequence>MPRPKLYKTREEKRLADCAKAQRYYSKNADQINTEKRKRRQRATQEAETQGNSSSLLAIHDIHNRFLVLTGNSPINYLDRLYVDYQAWLIQVEPDMPSPLELNKPSLDDLLTDIEKRSEEVLNLFGCGNEYRTAAGVKGTIREFILCIDDFELAHLEGRLSVSYTQKQLRFQDQIVMGKLSRRASSM</sequence>
<evidence type="ECO:0000313" key="3">
    <source>
        <dbReference type="Proteomes" id="UP000297245"/>
    </source>
</evidence>
<name>A0A4V4HF66_DENBC</name>
<protein>
    <submittedName>
        <fullName evidence="2">Uncharacterized protein</fullName>
    </submittedName>
</protein>
<gene>
    <name evidence="2" type="ORF">K435DRAFT_861208</name>
</gene>
<feature type="region of interest" description="Disordered" evidence="1">
    <location>
        <begin position="27"/>
        <end position="50"/>
    </location>
</feature>
<reference evidence="2 3" key="1">
    <citation type="journal article" date="2019" name="Nat. Ecol. Evol.">
        <title>Megaphylogeny resolves global patterns of mushroom evolution.</title>
        <authorList>
            <person name="Varga T."/>
            <person name="Krizsan K."/>
            <person name="Foldi C."/>
            <person name="Dima B."/>
            <person name="Sanchez-Garcia M."/>
            <person name="Sanchez-Ramirez S."/>
            <person name="Szollosi G.J."/>
            <person name="Szarkandi J.G."/>
            <person name="Papp V."/>
            <person name="Albert L."/>
            <person name="Andreopoulos W."/>
            <person name="Angelini C."/>
            <person name="Antonin V."/>
            <person name="Barry K.W."/>
            <person name="Bougher N.L."/>
            <person name="Buchanan P."/>
            <person name="Buyck B."/>
            <person name="Bense V."/>
            <person name="Catcheside P."/>
            <person name="Chovatia M."/>
            <person name="Cooper J."/>
            <person name="Damon W."/>
            <person name="Desjardin D."/>
            <person name="Finy P."/>
            <person name="Geml J."/>
            <person name="Haridas S."/>
            <person name="Hughes K."/>
            <person name="Justo A."/>
            <person name="Karasinski D."/>
            <person name="Kautmanova I."/>
            <person name="Kiss B."/>
            <person name="Kocsube S."/>
            <person name="Kotiranta H."/>
            <person name="LaButti K.M."/>
            <person name="Lechner B.E."/>
            <person name="Liimatainen K."/>
            <person name="Lipzen A."/>
            <person name="Lukacs Z."/>
            <person name="Mihaltcheva S."/>
            <person name="Morgado L.N."/>
            <person name="Niskanen T."/>
            <person name="Noordeloos M.E."/>
            <person name="Ohm R.A."/>
            <person name="Ortiz-Santana B."/>
            <person name="Ovrebo C."/>
            <person name="Racz N."/>
            <person name="Riley R."/>
            <person name="Savchenko A."/>
            <person name="Shiryaev A."/>
            <person name="Soop K."/>
            <person name="Spirin V."/>
            <person name="Szebenyi C."/>
            <person name="Tomsovsky M."/>
            <person name="Tulloss R.E."/>
            <person name="Uehling J."/>
            <person name="Grigoriev I.V."/>
            <person name="Vagvolgyi C."/>
            <person name="Papp T."/>
            <person name="Martin F.M."/>
            <person name="Miettinen O."/>
            <person name="Hibbett D.S."/>
            <person name="Nagy L.G."/>
        </authorList>
    </citation>
    <scope>NUCLEOTIDE SEQUENCE [LARGE SCALE GENOMIC DNA]</scope>
    <source>
        <strain evidence="2 3">CBS 962.96</strain>
    </source>
</reference>
<evidence type="ECO:0000313" key="2">
    <source>
        <dbReference type="EMBL" id="THU93765.1"/>
    </source>
</evidence>
<dbReference type="OrthoDB" id="2654423at2759"/>
<dbReference type="Proteomes" id="UP000297245">
    <property type="component" value="Unassembled WGS sequence"/>
</dbReference>
<evidence type="ECO:0000256" key="1">
    <source>
        <dbReference type="SAM" id="MobiDB-lite"/>
    </source>
</evidence>
<keyword evidence="3" id="KW-1185">Reference proteome</keyword>
<dbReference type="AlphaFoldDB" id="A0A4V4HF66"/>
<proteinExistence type="predicted"/>
<organism evidence="2 3">
    <name type="scientific">Dendrothele bispora (strain CBS 962.96)</name>
    <dbReference type="NCBI Taxonomy" id="1314807"/>
    <lineage>
        <taxon>Eukaryota</taxon>
        <taxon>Fungi</taxon>
        <taxon>Dikarya</taxon>
        <taxon>Basidiomycota</taxon>
        <taxon>Agaricomycotina</taxon>
        <taxon>Agaricomycetes</taxon>
        <taxon>Agaricomycetidae</taxon>
        <taxon>Agaricales</taxon>
        <taxon>Agaricales incertae sedis</taxon>
        <taxon>Dendrothele</taxon>
    </lineage>
</organism>
<dbReference type="EMBL" id="ML179240">
    <property type="protein sequence ID" value="THU93765.1"/>
    <property type="molecule type" value="Genomic_DNA"/>
</dbReference>